<evidence type="ECO:0000256" key="1">
    <source>
        <dbReference type="ARBA" id="ARBA00007357"/>
    </source>
</evidence>
<dbReference type="AlphaFoldDB" id="A0A6H5FYA7"/>
<dbReference type="InterPro" id="IPR018497">
    <property type="entry name" value="Peptidase_M13_C"/>
</dbReference>
<organism evidence="4 5">
    <name type="scientific">Nesidiocoris tenuis</name>
    <dbReference type="NCBI Taxonomy" id="355587"/>
    <lineage>
        <taxon>Eukaryota</taxon>
        <taxon>Metazoa</taxon>
        <taxon>Ecdysozoa</taxon>
        <taxon>Arthropoda</taxon>
        <taxon>Hexapoda</taxon>
        <taxon>Insecta</taxon>
        <taxon>Pterygota</taxon>
        <taxon>Neoptera</taxon>
        <taxon>Paraneoptera</taxon>
        <taxon>Hemiptera</taxon>
        <taxon>Heteroptera</taxon>
        <taxon>Panheteroptera</taxon>
        <taxon>Cimicomorpha</taxon>
        <taxon>Miridae</taxon>
        <taxon>Dicyphina</taxon>
        <taxon>Nesidiocoris</taxon>
    </lineage>
</organism>
<evidence type="ECO:0000259" key="3">
    <source>
        <dbReference type="PROSITE" id="PS50095"/>
    </source>
</evidence>
<name>A0A6H5FYA7_9HEMI</name>
<comment type="caution">
    <text evidence="2">Lacks conserved residue(s) required for the propagation of feature annotation.</text>
</comment>
<keyword evidence="5" id="KW-1185">Reference proteome</keyword>
<dbReference type="Pfam" id="PF01431">
    <property type="entry name" value="Peptidase_M13"/>
    <property type="match status" value="1"/>
</dbReference>
<dbReference type="GO" id="GO:0004222">
    <property type="term" value="F:metalloendopeptidase activity"/>
    <property type="evidence" value="ECO:0007669"/>
    <property type="project" value="InterPro"/>
</dbReference>
<dbReference type="InterPro" id="IPR000718">
    <property type="entry name" value="Peptidase_M13"/>
</dbReference>
<dbReference type="SUPFAM" id="SSF55486">
    <property type="entry name" value="Metalloproteases ('zincins'), catalytic domain"/>
    <property type="match status" value="2"/>
</dbReference>
<proteinExistence type="inferred from homology"/>
<dbReference type="InterPro" id="IPR024079">
    <property type="entry name" value="MetalloPept_cat_dom_sf"/>
</dbReference>
<dbReference type="PROSITE" id="PS51885">
    <property type="entry name" value="NEPRILYSIN"/>
    <property type="match status" value="1"/>
</dbReference>
<evidence type="ECO:0000313" key="5">
    <source>
        <dbReference type="Proteomes" id="UP000479000"/>
    </source>
</evidence>
<reference evidence="4 5" key="1">
    <citation type="submission" date="2020-02" db="EMBL/GenBank/DDBJ databases">
        <authorList>
            <person name="Ferguson B K."/>
        </authorList>
    </citation>
    <scope>NUCLEOTIDE SEQUENCE [LARGE SCALE GENOMIC DNA]</scope>
</reference>
<protein>
    <recommendedName>
        <fullName evidence="3">PLAT domain-containing protein</fullName>
    </recommendedName>
</protein>
<sequence>SMLLDSLDTRHDPCDDFYKFTCGKWAEAHLAQSNTNSWFSDRTRYLSSKMENKLDELGLEPMFSVLERVGLPKTLPDENSGVTFSISKTLARIQRVLSMDLLVQLSMALDPKTNKTIMVVSPTPGGPSLPELISSDDADDGGHRPAAAVSSREALGLRLAYMTGVMAAIQPQANVSELGTAALKILVIDSQIRSFDWNEYVTVLLDGLGVEFSGNDTLYVAMPDYFALLGARLHRSRPESFPNFKISRLACLSCEQAPSPSCRVTSRREVHAGRYHRRVQPIGQFVTLDGRHDEGQSCQKSESHKKLHWLPRLATSPWAARRSLQRCKDYDETGRRVSWWDSEMTKAYDERAQCFVKQYDKFGFTANYSLNGTLTLAENIADNGGLREAFHAYEHFVDRNGQEPKLPGLEGYDHKQLFFIAFTNVWCEKSNLQDDISSLNDVHSPNKFRVLGTLRNLEEFSRVWNCPAGSNMNPKGKCVLW</sequence>
<dbReference type="GO" id="GO:0005886">
    <property type="term" value="C:plasma membrane"/>
    <property type="evidence" value="ECO:0007669"/>
    <property type="project" value="TreeGrafter"/>
</dbReference>
<dbReference type="Proteomes" id="UP000479000">
    <property type="component" value="Unassembled WGS sequence"/>
</dbReference>
<evidence type="ECO:0000313" key="4">
    <source>
        <dbReference type="EMBL" id="CAA9994807.1"/>
    </source>
</evidence>
<dbReference type="GO" id="GO:0016485">
    <property type="term" value="P:protein processing"/>
    <property type="evidence" value="ECO:0007669"/>
    <property type="project" value="TreeGrafter"/>
</dbReference>
<accession>A0A6H5FYA7</accession>
<gene>
    <name evidence="4" type="ORF">NTEN_LOCUS1623</name>
</gene>
<evidence type="ECO:0000256" key="2">
    <source>
        <dbReference type="PROSITE-ProRule" id="PRU00152"/>
    </source>
</evidence>
<dbReference type="InterPro" id="IPR001024">
    <property type="entry name" value="PLAT/LH2_dom"/>
</dbReference>
<dbReference type="PANTHER" id="PTHR11733:SF167">
    <property type="entry name" value="FI17812P1-RELATED"/>
    <property type="match status" value="1"/>
</dbReference>
<dbReference type="EMBL" id="CADCXU010002624">
    <property type="protein sequence ID" value="CAA9994807.1"/>
    <property type="molecule type" value="Genomic_DNA"/>
</dbReference>
<comment type="similarity">
    <text evidence="1">Belongs to the peptidase M13 family.</text>
</comment>
<dbReference type="Gene3D" id="3.40.390.10">
    <property type="entry name" value="Collagenase (Catalytic Domain)"/>
    <property type="match status" value="2"/>
</dbReference>
<dbReference type="PANTHER" id="PTHR11733">
    <property type="entry name" value="ZINC METALLOPROTEASE FAMILY M13 NEPRILYSIN-RELATED"/>
    <property type="match status" value="1"/>
</dbReference>
<dbReference type="PROSITE" id="PS50095">
    <property type="entry name" value="PLAT"/>
    <property type="match status" value="1"/>
</dbReference>
<feature type="non-terminal residue" evidence="4">
    <location>
        <position position="1"/>
    </location>
</feature>
<dbReference type="OrthoDB" id="6475849at2759"/>
<feature type="domain" description="PLAT" evidence="3">
    <location>
        <begin position="1"/>
        <end position="40"/>
    </location>
</feature>